<dbReference type="Pfam" id="PF13927">
    <property type="entry name" value="Ig_3"/>
    <property type="match status" value="1"/>
</dbReference>
<keyword evidence="6" id="KW-1185">Reference proteome</keyword>
<gene>
    <name evidence="5" type="primary">Ncam1</name>
    <name evidence="5" type="ORF">AWC38_SpisGene19417</name>
</gene>
<feature type="transmembrane region" description="Helical" evidence="2">
    <location>
        <begin position="579"/>
        <end position="603"/>
    </location>
</feature>
<dbReference type="InterPro" id="IPR000082">
    <property type="entry name" value="SEA_dom"/>
</dbReference>
<dbReference type="PROSITE" id="PS50835">
    <property type="entry name" value="IG_LIKE"/>
    <property type="match status" value="1"/>
</dbReference>
<dbReference type="Gene3D" id="2.60.40.10">
    <property type="entry name" value="Immunoglobulins"/>
    <property type="match status" value="2"/>
</dbReference>
<keyword evidence="2" id="KW-0812">Transmembrane</keyword>
<feature type="domain" description="Ig-like" evidence="4">
    <location>
        <begin position="161"/>
        <end position="243"/>
    </location>
</feature>
<feature type="domain" description="SEA" evidence="3">
    <location>
        <begin position="442"/>
        <end position="554"/>
    </location>
</feature>
<evidence type="ECO:0000259" key="4">
    <source>
        <dbReference type="PROSITE" id="PS50835"/>
    </source>
</evidence>
<dbReference type="InterPro" id="IPR007110">
    <property type="entry name" value="Ig-like_dom"/>
</dbReference>
<keyword evidence="2" id="KW-0472">Membrane</keyword>
<dbReference type="InterPro" id="IPR003599">
    <property type="entry name" value="Ig_sub"/>
</dbReference>
<name>A0A2B4RIX6_STYPI</name>
<dbReference type="OrthoDB" id="5966807at2759"/>
<feature type="compositionally biased region" description="Gly residues" evidence="1">
    <location>
        <begin position="697"/>
        <end position="709"/>
    </location>
</feature>
<evidence type="ECO:0000313" key="6">
    <source>
        <dbReference type="Proteomes" id="UP000225706"/>
    </source>
</evidence>
<dbReference type="STRING" id="50429.A0A2B4RIX6"/>
<feature type="region of interest" description="Disordered" evidence="1">
    <location>
        <begin position="543"/>
        <end position="569"/>
    </location>
</feature>
<evidence type="ECO:0000256" key="1">
    <source>
        <dbReference type="SAM" id="MobiDB-lite"/>
    </source>
</evidence>
<dbReference type="PROSITE" id="PS50024">
    <property type="entry name" value="SEA"/>
    <property type="match status" value="1"/>
</dbReference>
<dbReference type="PANTHER" id="PTHR45889">
    <property type="entry name" value="IG-LIKE DOMAIN-CONTAINING PROTEIN"/>
    <property type="match status" value="1"/>
</dbReference>
<comment type="caution">
    <text evidence="5">The sequence shown here is derived from an EMBL/GenBank/DDBJ whole genome shotgun (WGS) entry which is preliminary data.</text>
</comment>
<feature type="compositionally biased region" description="Low complexity" evidence="1">
    <location>
        <begin position="546"/>
        <end position="565"/>
    </location>
</feature>
<dbReference type="InterPro" id="IPR013783">
    <property type="entry name" value="Ig-like_fold"/>
</dbReference>
<reference evidence="6" key="1">
    <citation type="journal article" date="2017" name="bioRxiv">
        <title>Comparative analysis of the genomes of Stylophora pistillata and Acropora digitifera provides evidence for extensive differences between species of corals.</title>
        <authorList>
            <person name="Voolstra C.R."/>
            <person name="Li Y."/>
            <person name="Liew Y.J."/>
            <person name="Baumgarten S."/>
            <person name="Zoccola D."/>
            <person name="Flot J.-F."/>
            <person name="Tambutte S."/>
            <person name="Allemand D."/>
            <person name="Aranda M."/>
        </authorList>
    </citation>
    <scope>NUCLEOTIDE SEQUENCE [LARGE SCALE GENOMIC DNA]</scope>
</reference>
<dbReference type="CDD" id="cd00096">
    <property type="entry name" value="Ig"/>
    <property type="match status" value="1"/>
</dbReference>
<evidence type="ECO:0000313" key="5">
    <source>
        <dbReference type="EMBL" id="PFX16318.1"/>
    </source>
</evidence>
<dbReference type="SUPFAM" id="SSF48726">
    <property type="entry name" value="Immunoglobulin"/>
    <property type="match status" value="2"/>
</dbReference>
<dbReference type="EMBL" id="LSMT01000556">
    <property type="protein sequence ID" value="PFX16318.1"/>
    <property type="molecule type" value="Genomic_DNA"/>
</dbReference>
<evidence type="ECO:0000259" key="3">
    <source>
        <dbReference type="PROSITE" id="PS50024"/>
    </source>
</evidence>
<dbReference type="SMART" id="SM00408">
    <property type="entry name" value="IGc2"/>
    <property type="match status" value="1"/>
</dbReference>
<feature type="region of interest" description="Disordered" evidence="1">
    <location>
        <begin position="663"/>
        <end position="709"/>
    </location>
</feature>
<dbReference type="InterPro" id="IPR036364">
    <property type="entry name" value="SEA_dom_sf"/>
</dbReference>
<evidence type="ECO:0000256" key="2">
    <source>
        <dbReference type="SAM" id="Phobius"/>
    </source>
</evidence>
<accession>A0A2B4RIX6</accession>
<dbReference type="PANTHER" id="PTHR45889:SF8">
    <property type="entry name" value="IG-LIKE DOMAIN-CONTAINING PROTEIN"/>
    <property type="match status" value="1"/>
</dbReference>
<dbReference type="InterPro" id="IPR036179">
    <property type="entry name" value="Ig-like_dom_sf"/>
</dbReference>
<dbReference type="AlphaFoldDB" id="A0A2B4RIX6"/>
<feature type="region of interest" description="Disordered" evidence="1">
    <location>
        <begin position="607"/>
        <end position="636"/>
    </location>
</feature>
<dbReference type="SUPFAM" id="SSF82671">
    <property type="entry name" value="SEA domain"/>
    <property type="match status" value="1"/>
</dbReference>
<dbReference type="Proteomes" id="UP000225706">
    <property type="component" value="Unassembled WGS sequence"/>
</dbReference>
<proteinExistence type="predicted"/>
<keyword evidence="2" id="KW-1133">Transmembrane helix</keyword>
<organism evidence="5 6">
    <name type="scientific">Stylophora pistillata</name>
    <name type="common">Smooth cauliflower coral</name>
    <dbReference type="NCBI Taxonomy" id="50429"/>
    <lineage>
        <taxon>Eukaryota</taxon>
        <taxon>Metazoa</taxon>
        <taxon>Cnidaria</taxon>
        <taxon>Anthozoa</taxon>
        <taxon>Hexacorallia</taxon>
        <taxon>Scleractinia</taxon>
        <taxon>Astrocoeniina</taxon>
        <taxon>Pocilloporidae</taxon>
        <taxon>Stylophora</taxon>
    </lineage>
</organism>
<dbReference type="InterPro" id="IPR003598">
    <property type="entry name" value="Ig_sub2"/>
</dbReference>
<dbReference type="Pfam" id="PF01390">
    <property type="entry name" value="SEA"/>
    <property type="match status" value="1"/>
</dbReference>
<dbReference type="SMART" id="SM00409">
    <property type="entry name" value="IG"/>
    <property type="match status" value="2"/>
</dbReference>
<sequence length="709" mass="78402">MLRKGKSKSIYTGKSMMDIFRSSVFRVALATLLLCSTIQKSESFRITKTPSNPTVVVLEGPSKQIELEWQFSDAPNSLYFVQLWRQKPDEVNKQLAISNKGNAFSYPNGQNLNEFEAFLPARLVLKNVKRDEEYTYSIHLLDSTTKVVGQDSVTLDVVVPPKITVTPEPKPSLTIGENYTLTCNASGDPFPNITWTKDGTPAEEFNVTGYKLHFINVELKDVGSYRCTASNGYGDDATSVSIASIRCNDCEIKTVGITLQRESWKSALSNKESVEYKTLRANVLSEISKVYAKNPEKQLYSVALLDFRSEVYRWVLATLLLCSAIEKSESFEISSRPPSNPVIVILGDEAKLEWQFSDAPSSYFVQFWRQKPGEKLKQIATSKNGNAFNPSDTTEFKASLPAKLTLKNVQRNEEYTYSIILLDSNAVEVERDTVTIDVVGNDCELKTVGIILRSETWKSALNNQQSVEFKTLRANVLSEISKVYAKNPEKQLYSVALLDFRSGSVVARVQMKFGKSVTDPLKPLEDGIKDGNLGAFRVNRELDLNPTTLPPTSFSSTTSEEPQTPAADARSSGLSQLTLWGIIGGSIAFVLVVVIVIVVSCICCRKKGGASKGGRNYSEADGYRMNKQPPSGLGTASPAYVEARQYASVSAPMRQNEQRKPVNYMEPSFDNSPAPAKQPPPYSATEYSELAPQKRGQQGGEGGGFELWC</sequence>
<protein>
    <submittedName>
        <fullName evidence="5">Neural cell adhesion molecule 1</fullName>
    </submittedName>
</protein>